<protein>
    <recommendedName>
        <fullName evidence="1">AB hydrolase-1 domain-containing protein</fullName>
    </recommendedName>
</protein>
<dbReference type="SUPFAM" id="SSF53474">
    <property type="entry name" value="alpha/beta-Hydrolases"/>
    <property type="match status" value="1"/>
</dbReference>
<gene>
    <name evidence="2" type="ORF">GCM10009539_16960</name>
</gene>
<dbReference type="InterPro" id="IPR029058">
    <property type="entry name" value="AB_hydrolase_fold"/>
</dbReference>
<evidence type="ECO:0000313" key="3">
    <source>
        <dbReference type="Proteomes" id="UP001500967"/>
    </source>
</evidence>
<feature type="domain" description="AB hydrolase-1" evidence="1">
    <location>
        <begin position="26"/>
        <end position="115"/>
    </location>
</feature>
<reference evidence="2 3" key="1">
    <citation type="journal article" date="2019" name="Int. J. Syst. Evol. Microbiol.">
        <title>The Global Catalogue of Microorganisms (GCM) 10K type strain sequencing project: providing services to taxonomists for standard genome sequencing and annotation.</title>
        <authorList>
            <consortium name="The Broad Institute Genomics Platform"/>
            <consortium name="The Broad Institute Genome Sequencing Center for Infectious Disease"/>
            <person name="Wu L."/>
            <person name="Ma J."/>
        </authorList>
    </citation>
    <scope>NUCLEOTIDE SEQUENCE [LARGE SCALE GENOMIC DNA]</scope>
    <source>
        <strain evidence="2 3">JCM 10425</strain>
    </source>
</reference>
<dbReference type="RefSeq" id="WP_425558114.1">
    <property type="nucleotide sequence ID" value="NZ_BAAAGX010000006.1"/>
</dbReference>
<comment type="caution">
    <text evidence="2">The sequence shown here is derived from an EMBL/GenBank/DDBJ whole genome shotgun (WGS) entry which is preliminary data.</text>
</comment>
<accession>A0ABN0TWR9</accession>
<proteinExistence type="predicted"/>
<dbReference type="PANTHER" id="PTHR43329">
    <property type="entry name" value="EPOXIDE HYDROLASE"/>
    <property type="match status" value="1"/>
</dbReference>
<dbReference type="Pfam" id="PF00561">
    <property type="entry name" value="Abhydrolase_1"/>
    <property type="match status" value="1"/>
</dbReference>
<evidence type="ECO:0000259" key="1">
    <source>
        <dbReference type="Pfam" id="PF00561"/>
    </source>
</evidence>
<keyword evidence="3" id="KW-1185">Reference proteome</keyword>
<dbReference type="Proteomes" id="UP001500967">
    <property type="component" value="Unassembled WGS sequence"/>
</dbReference>
<evidence type="ECO:0000313" key="2">
    <source>
        <dbReference type="EMBL" id="GAA0232151.1"/>
    </source>
</evidence>
<dbReference type="EMBL" id="BAAAGX010000006">
    <property type="protein sequence ID" value="GAA0232151.1"/>
    <property type="molecule type" value="Genomic_DNA"/>
</dbReference>
<dbReference type="InterPro" id="IPR000073">
    <property type="entry name" value="AB_hydrolase_1"/>
</dbReference>
<sequence length="119" mass="13080">MSDGFVTERIDVGEVVLNVRHGGSGPPLLLLHGYPETHRMWDAVLGGLAEEFTVVAPDLRGYGDSSAPRTVADHATYGKRAMALDAVELMRRLGFDRFDVAGHDRGGRVSYRLALGYWH</sequence>
<name>A0ABN0TWR9_9ACTN</name>
<dbReference type="Gene3D" id="3.40.50.1820">
    <property type="entry name" value="alpha/beta hydrolase"/>
    <property type="match status" value="1"/>
</dbReference>
<organism evidence="2 3">
    <name type="scientific">Cryptosporangium japonicum</name>
    <dbReference type="NCBI Taxonomy" id="80872"/>
    <lineage>
        <taxon>Bacteria</taxon>
        <taxon>Bacillati</taxon>
        <taxon>Actinomycetota</taxon>
        <taxon>Actinomycetes</taxon>
        <taxon>Cryptosporangiales</taxon>
        <taxon>Cryptosporangiaceae</taxon>
        <taxon>Cryptosporangium</taxon>
    </lineage>
</organism>